<dbReference type="InterPro" id="IPR050300">
    <property type="entry name" value="GDXG_lipolytic_enzyme"/>
</dbReference>
<keyword evidence="4" id="KW-1185">Reference proteome</keyword>
<evidence type="ECO:0000313" key="4">
    <source>
        <dbReference type="Proteomes" id="UP000019471"/>
    </source>
</evidence>
<evidence type="ECO:0000259" key="2">
    <source>
        <dbReference type="Pfam" id="PF07859"/>
    </source>
</evidence>
<reference evidence="3 4" key="1">
    <citation type="submission" date="2013-03" db="EMBL/GenBank/DDBJ databases">
        <title>The Genome Sequence of Cladophialophora psammophila CBS 110553.</title>
        <authorList>
            <consortium name="The Broad Institute Genomics Platform"/>
            <person name="Cuomo C."/>
            <person name="de Hoog S."/>
            <person name="Gorbushina A."/>
            <person name="Walker B."/>
            <person name="Young S.K."/>
            <person name="Zeng Q."/>
            <person name="Gargeya S."/>
            <person name="Fitzgerald M."/>
            <person name="Haas B."/>
            <person name="Abouelleil A."/>
            <person name="Allen A.W."/>
            <person name="Alvarado L."/>
            <person name="Arachchi H.M."/>
            <person name="Berlin A.M."/>
            <person name="Chapman S.B."/>
            <person name="Gainer-Dewar J."/>
            <person name="Goldberg J."/>
            <person name="Griggs A."/>
            <person name="Gujja S."/>
            <person name="Hansen M."/>
            <person name="Howarth C."/>
            <person name="Imamovic A."/>
            <person name="Ireland A."/>
            <person name="Larimer J."/>
            <person name="McCowan C."/>
            <person name="Murphy C."/>
            <person name="Pearson M."/>
            <person name="Poon T.W."/>
            <person name="Priest M."/>
            <person name="Roberts A."/>
            <person name="Saif S."/>
            <person name="Shea T."/>
            <person name="Sisk P."/>
            <person name="Sykes S."/>
            <person name="Wortman J."/>
            <person name="Nusbaum C."/>
            <person name="Birren B."/>
        </authorList>
    </citation>
    <scope>NUCLEOTIDE SEQUENCE [LARGE SCALE GENOMIC DNA]</scope>
    <source>
        <strain evidence="3 4">CBS 110553</strain>
    </source>
</reference>
<name>W9X2N7_9EURO</name>
<protein>
    <recommendedName>
        <fullName evidence="2">Alpha/beta hydrolase fold-3 domain-containing protein</fullName>
    </recommendedName>
</protein>
<dbReference type="Proteomes" id="UP000019471">
    <property type="component" value="Unassembled WGS sequence"/>
</dbReference>
<comment type="caution">
    <text evidence="3">The sequence shown here is derived from an EMBL/GenBank/DDBJ whole genome shotgun (WGS) entry which is preliminary data.</text>
</comment>
<dbReference type="Gene3D" id="3.40.50.1820">
    <property type="entry name" value="alpha/beta hydrolase"/>
    <property type="match status" value="1"/>
</dbReference>
<evidence type="ECO:0000256" key="1">
    <source>
        <dbReference type="ARBA" id="ARBA00022801"/>
    </source>
</evidence>
<dbReference type="Pfam" id="PF07859">
    <property type="entry name" value="Abhydrolase_3"/>
    <property type="match status" value="1"/>
</dbReference>
<organism evidence="3 4">
    <name type="scientific">Cladophialophora psammophila CBS 110553</name>
    <dbReference type="NCBI Taxonomy" id="1182543"/>
    <lineage>
        <taxon>Eukaryota</taxon>
        <taxon>Fungi</taxon>
        <taxon>Dikarya</taxon>
        <taxon>Ascomycota</taxon>
        <taxon>Pezizomycotina</taxon>
        <taxon>Eurotiomycetes</taxon>
        <taxon>Chaetothyriomycetidae</taxon>
        <taxon>Chaetothyriales</taxon>
        <taxon>Herpotrichiellaceae</taxon>
        <taxon>Cladophialophora</taxon>
    </lineage>
</organism>
<dbReference type="STRING" id="1182543.W9X2N7"/>
<dbReference type="EMBL" id="AMGX01000008">
    <property type="protein sequence ID" value="EXJ71201.1"/>
    <property type="molecule type" value="Genomic_DNA"/>
</dbReference>
<accession>W9X2N7</accession>
<dbReference type="GeneID" id="19190907"/>
<feature type="domain" description="Alpha/beta hydrolase fold-3" evidence="2">
    <location>
        <begin position="88"/>
        <end position="298"/>
    </location>
</feature>
<dbReference type="PANTHER" id="PTHR48081:SF8">
    <property type="entry name" value="ALPHA_BETA HYDROLASE FOLD-3 DOMAIN-CONTAINING PROTEIN-RELATED"/>
    <property type="match status" value="1"/>
</dbReference>
<dbReference type="InterPro" id="IPR013094">
    <property type="entry name" value="AB_hydrolase_3"/>
</dbReference>
<dbReference type="InterPro" id="IPR029058">
    <property type="entry name" value="AB_hydrolase_fold"/>
</dbReference>
<dbReference type="PANTHER" id="PTHR48081">
    <property type="entry name" value="AB HYDROLASE SUPERFAMILY PROTEIN C4A8.06C"/>
    <property type="match status" value="1"/>
</dbReference>
<evidence type="ECO:0000313" key="3">
    <source>
        <dbReference type="EMBL" id="EXJ71201.1"/>
    </source>
</evidence>
<dbReference type="AlphaFoldDB" id="W9X2N7"/>
<dbReference type="GO" id="GO:0016787">
    <property type="term" value="F:hydrolase activity"/>
    <property type="evidence" value="ECO:0007669"/>
    <property type="project" value="UniProtKB-KW"/>
</dbReference>
<dbReference type="RefSeq" id="XP_007744980.1">
    <property type="nucleotide sequence ID" value="XM_007746790.1"/>
</dbReference>
<keyword evidence="1" id="KW-0378">Hydrolase</keyword>
<sequence length="321" mass="34930">MPLQFDPEFLKVFEPLIPLLSARPKLAVQDIRPSREGREAGLAVFFRRLPDSPDVEQTVYHADAPDGHQVPVYHFAKKSASSEPGPGILHCHGGGMILGSVPVFSRAIARLVSDSSVPIFSVDYRLAPENSGTTLVEDCYASLVWLYQNAQRLNIDPARIAVMGESAGGGLAAGVALIARDRNLQPPLAKQILRYPMLDDQNSTAKEAIDPFTMWKVEDNVTAWTAVLGDKAGKPDADVSPYAAPARAKSVAGLPPAYIEVGTLDIFRDEDITYATRLLAENISTELHLYPGLPHGFEMLAPNIPASKRAHENRLNAIQSF</sequence>
<dbReference type="SUPFAM" id="SSF53474">
    <property type="entry name" value="alpha/beta-Hydrolases"/>
    <property type="match status" value="1"/>
</dbReference>
<dbReference type="OrthoDB" id="433474at2759"/>
<gene>
    <name evidence="3" type="ORF">A1O5_06195</name>
</gene>
<dbReference type="HOGENOM" id="CLU_012494_6_1_1"/>
<proteinExistence type="predicted"/>
<dbReference type="eggNOG" id="KOG1515">
    <property type="taxonomic scope" value="Eukaryota"/>
</dbReference>